<reference evidence="1 2" key="1">
    <citation type="submission" date="2014-04" db="EMBL/GenBank/DDBJ databases">
        <title>Evolutionary Origins and Diversification of the Mycorrhizal Mutualists.</title>
        <authorList>
            <consortium name="DOE Joint Genome Institute"/>
            <consortium name="Mycorrhizal Genomics Consortium"/>
            <person name="Kohler A."/>
            <person name="Kuo A."/>
            <person name="Nagy L.G."/>
            <person name="Floudas D."/>
            <person name="Copeland A."/>
            <person name="Barry K.W."/>
            <person name="Cichocki N."/>
            <person name="Veneault-Fourrey C."/>
            <person name="LaButti K."/>
            <person name="Lindquist E.A."/>
            <person name="Lipzen A."/>
            <person name="Lundell T."/>
            <person name="Morin E."/>
            <person name="Murat C."/>
            <person name="Riley R."/>
            <person name="Ohm R."/>
            <person name="Sun H."/>
            <person name="Tunlid A."/>
            <person name="Henrissat B."/>
            <person name="Grigoriev I.V."/>
            <person name="Hibbett D.S."/>
            <person name="Martin F."/>
        </authorList>
    </citation>
    <scope>NUCLEOTIDE SEQUENCE [LARGE SCALE GENOMIC DNA]</scope>
    <source>
        <strain evidence="1 2">MD-312</strain>
    </source>
</reference>
<dbReference type="EMBL" id="KN839891">
    <property type="protein sequence ID" value="KIJ59306.1"/>
    <property type="molecule type" value="Genomic_DNA"/>
</dbReference>
<gene>
    <name evidence="1" type="ORF">HYDPIDRAFT_118638</name>
</gene>
<dbReference type="HOGENOM" id="CLU_2527745_0_0_1"/>
<dbReference type="Proteomes" id="UP000053820">
    <property type="component" value="Unassembled WGS sequence"/>
</dbReference>
<name>A0A0C9W8F1_9AGAM</name>
<sequence length="84" mass="9430">MYINSPKVKKCRLKIPFQELATESSVEGVIGTEGGLPLRHPQFGVDLIQDISTVIYRVNSLLEANVLCWSKRWLKENPGESGML</sequence>
<proteinExistence type="predicted"/>
<evidence type="ECO:0000313" key="1">
    <source>
        <dbReference type="EMBL" id="KIJ59306.1"/>
    </source>
</evidence>
<keyword evidence="2" id="KW-1185">Reference proteome</keyword>
<organism evidence="1 2">
    <name type="scientific">Hydnomerulius pinastri MD-312</name>
    <dbReference type="NCBI Taxonomy" id="994086"/>
    <lineage>
        <taxon>Eukaryota</taxon>
        <taxon>Fungi</taxon>
        <taxon>Dikarya</taxon>
        <taxon>Basidiomycota</taxon>
        <taxon>Agaricomycotina</taxon>
        <taxon>Agaricomycetes</taxon>
        <taxon>Agaricomycetidae</taxon>
        <taxon>Boletales</taxon>
        <taxon>Boletales incertae sedis</taxon>
        <taxon>Leucogyrophana</taxon>
    </lineage>
</organism>
<evidence type="ECO:0000313" key="2">
    <source>
        <dbReference type="Proteomes" id="UP000053820"/>
    </source>
</evidence>
<accession>A0A0C9W8F1</accession>
<dbReference type="AlphaFoldDB" id="A0A0C9W8F1"/>
<protein>
    <submittedName>
        <fullName evidence="1">Uncharacterized protein</fullName>
    </submittedName>
</protein>